<gene>
    <name evidence="1" type="ORF">EZJ43_07870</name>
</gene>
<evidence type="ECO:0000313" key="2">
    <source>
        <dbReference type="Proteomes" id="UP000295668"/>
    </source>
</evidence>
<proteinExistence type="predicted"/>
<sequence>MKKLNEGDNPKQIAEKVSEKYLRKGFKLDFSLESLENEIDKILKNEIPKGRIETGKLVAELTAYLGETICRIFGARWIGIYYASNSGMNFYSCKIEKNDFEFSPSHFFSYYLSNGKEREGSFKDYLYVRDNSEGVLRDFLGGGLIIKIKSAE</sequence>
<comment type="caution">
    <text evidence="1">The sequence shown here is derived from an EMBL/GenBank/DDBJ whole genome shotgun (WGS) entry which is preliminary data.</text>
</comment>
<dbReference type="EMBL" id="SJCY01000004">
    <property type="protein sequence ID" value="TDG36427.1"/>
    <property type="molecule type" value="Genomic_DNA"/>
</dbReference>
<name>A0A4R5ML05_9SPHI</name>
<dbReference type="RefSeq" id="WP_133262156.1">
    <property type="nucleotide sequence ID" value="NZ_SJCY01000004.1"/>
</dbReference>
<organism evidence="1 2">
    <name type="scientific">Pedobacter changchengzhani</name>
    <dbReference type="NCBI Taxonomy" id="2529274"/>
    <lineage>
        <taxon>Bacteria</taxon>
        <taxon>Pseudomonadati</taxon>
        <taxon>Bacteroidota</taxon>
        <taxon>Sphingobacteriia</taxon>
        <taxon>Sphingobacteriales</taxon>
        <taxon>Sphingobacteriaceae</taxon>
        <taxon>Pedobacter</taxon>
    </lineage>
</organism>
<keyword evidence="2" id="KW-1185">Reference proteome</keyword>
<dbReference type="OrthoDB" id="1440527at2"/>
<reference evidence="1 2" key="1">
    <citation type="submission" date="2019-02" db="EMBL/GenBank/DDBJ databases">
        <title>Pedobacter sp. nov., a novel speices isolated from soil of pinguins habitat in Antarcitica.</title>
        <authorList>
            <person name="He R.-H."/>
        </authorList>
    </citation>
    <scope>NUCLEOTIDE SEQUENCE [LARGE SCALE GENOMIC DNA]</scope>
    <source>
        <strain evidence="1 2">E01020</strain>
    </source>
</reference>
<evidence type="ECO:0000313" key="1">
    <source>
        <dbReference type="EMBL" id="TDG36427.1"/>
    </source>
</evidence>
<dbReference type="AlphaFoldDB" id="A0A4R5ML05"/>
<accession>A0A4R5ML05</accession>
<dbReference type="Proteomes" id="UP000295668">
    <property type="component" value="Unassembled WGS sequence"/>
</dbReference>
<protein>
    <submittedName>
        <fullName evidence="1">Uncharacterized protein</fullName>
    </submittedName>
</protein>